<dbReference type="Pfam" id="PF04357">
    <property type="entry name" value="TamB"/>
    <property type="match status" value="1"/>
</dbReference>
<evidence type="ECO:0000313" key="8">
    <source>
        <dbReference type="Proteomes" id="UP001234354"/>
    </source>
</evidence>
<evidence type="ECO:0000256" key="1">
    <source>
        <dbReference type="ARBA" id="ARBA00004167"/>
    </source>
</evidence>
<gene>
    <name evidence="7" type="ORF">QE383_002877</name>
</gene>
<reference evidence="7" key="1">
    <citation type="submission" date="2023-07" db="EMBL/GenBank/DDBJ databases">
        <title>Functional and genomic diversity of the sorghum phyllosphere microbiome.</title>
        <authorList>
            <person name="Shade A."/>
        </authorList>
    </citation>
    <scope>NUCLEOTIDE SEQUENCE</scope>
    <source>
        <strain evidence="7">SORGH_AS_0908</strain>
    </source>
</reference>
<dbReference type="Proteomes" id="UP001234354">
    <property type="component" value="Unassembled WGS sequence"/>
</dbReference>
<evidence type="ECO:0000313" key="7">
    <source>
        <dbReference type="EMBL" id="MDQ1120569.1"/>
    </source>
</evidence>
<evidence type="ECO:0000256" key="3">
    <source>
        <dbReference type="ARBA" id="ARBA00022989"/>
    </source>
</evidence>
<comment type="caution">
    <text evidence="7">The sequence shown here is derived from an EMBL/GenBank/DDBJ whole genome shotgun (WGS) entry which is preliminary data.</text>
</comment>
<evidence type="ECO:0000256" key="5">
    <source>
        <dbReference type="SAM" id="Phobius"/>
    </source>
</evidence>
<keyword evidence="2 5" id="KW-0812">Transmembrane</keyword>
<sequence>MSRTPQDVTPEEREARIAQLRARRKARMRTLAIRSAIGVATLVVVALVGLYWLLQTVAGRDVLLAQVIARLPAGSSLTYASAEGPVAGPLTLRDVHFHMDGIDFTAKRVLLDPDLRPLLGKRLRLDRLEVEDATLEVAPSPDKPFELPRWPEVMPQIELPLNLQADTLQVDRLRYTSGGEPVIFLGSIRGGVDLGDGYAEASAVKITSDRGNFSIDGHYRPGDDYDTDLTVSAGFPAPRGKTPARLGLVARGDVKHMQVAVGGNAPAPVRVHLDVRGATKPDWAMRAVSKQLDLSLLGVGAADAPPLAFDLQASGTDGGAAISGHAQQGENAVVIEPSHVRIDDTTLTVQPLAVQLLDGRVTLNGHADFTQTEDPSFKFAVNARGLKWGEGDARIRADADLGVAGRKADWAAIGTADLARGQDKAKVDFDGRGDLEKVLLKTLKATTPAGGLQVTGQVGWAPQLSWDVAATLQNFDPGYFAAGWKGAVTGQLSSKGAQRDPATGKGTGFDATLDIPQLGGRLRDRKLAGSGNFVLQGDSGQGKLDLSLGASRVQAQGKVADTLDIDATLDPLELADLLPGATGVLAGTLKLSGPRAAPTLEADLTGNALKFDTYTAQTLSLKGRLPWKSGDGQLALTGTGVQAGLALDRLDVQARGAVQDLQLHAQADSQMASLTLAGAARQAQDGAWSGTLETLRIVPSKGDAWALTQAARFSQKGQTFTLSDSCLAGGDGGSLCVSADWPRNGVRAHSDRLPLTLVQPWLPQQDGRQLSLRGDLTLEANLKPQANAWQGQVHIASMDGGLKMGKNSRGELVHYDHFSIDVDMTPQKIHGRLGTGFAGNGFVDATFDTGWDSYAPLTGNIYLYNDRLFWLELFSPDLVRPQGKLKGHIGLAGTRGAPLLSGEADLSDFTGDLPALGITLVQGNAQLTALSDGTAQIKGSVKSQSATGGGGTGGALSIDGSLGWQGGDEPLLFHVRGDNFLASDTTQLRAVIDPDMTIALQGKVLGVGGQVTVPSANLNLEKLSEGVSTSEDVVVLDPADPEEGGSSLLKLDLAVNLGDQVRMKGFGLEGSLQGQMSVHSRAGRAMSATGQLNVDGRYTAYGQKLTITRGELSWSNDDVSDPNINIRAEREVVSAGVTAGIDVTGRASAPRASVWSNPETSESDALAYLVLGRPLSTASSQESAQVSAASSALSAGAGLLASQLGAKIGLDDAGVLESRTMGASVFGIGKYLSPKLYVSYGVAMVGGGSVVTLKYLLRKGFNAEIESSTVETRGSINWRKEK</sequence>
<dbReference type="GO" id="GO:0005886">
    <property type="term" value="C:plasma membrane"/>
    <property type="evidence" value="ECO:0007669"/>
    <property type="project" value="InterPro"/>
</dbReference>
<dbReference type="GO" id="GO:0009306">
    <property type="term" value="P:protein secretion"/>
    <property type="evidence" value="ECO:0007669"/>
    <property type="project" value="InterPro"/>
</dbReference>
<accession>A0AAW8GDQ6</accession>
<organism evidence="7 8">
    <name type="scientific">Pseudoxanthomonas winnipegensis</name>
    <dbReference type="NCBI Taxonomy" id="2480810"/>
    <lineage>
        <taxon>Bacteria</taxon>
        <taxon>Pseudomonadati</taxon>
        <taxon>Pseudomonadota</taxon>
        <taxon>Gammaproteobacteria</taxon>
        <taxon>Lysobacterales</taxon>
        <taxon>Lysobacteraceae</taxon>
        <taxon>Pseudoxanthomonas</taxon>
    </lineage>
</organism>
<comment type="subcellular location">
    <subcellularLocation>
        <location evidence="1">Membrane</location>
        <topology evidence="1">Single-pass membrane protein</topology>
    </subcellularLocation>
</comment>
<dbReference type="InterPro" id="IPR007452">
    <property type="entry name" value="TamB_C"/>
</dbReference>
<evidence type="ECO:0000256" key="2">
    <source>
        <dbReference type="ARBA" id="ARBA00022692"/>
    </source>
</evidence>
<feature type="domain" description="Translocation and assembly module TamB C-terminal" evidence="6">
    <location>
        <begin position="951"/>
        <end position="1281"/>
    </location>
</feature>
<keyword evidence="3 5" id="KW-1133">Transmembrane helix</keyword>
<evidence type="ECO:0000259" key="6">
    <source>
        <dbReference type="Pfam" id="PF04357"/>
    </source>
</evidence>
<proteinExistence type="predicted"/>
<keyword evidence="4 5" id="KW-0472">Membrane</keyword>
<protein>
    <submittedName>
        <fullName evidence="7">Translocation and assembly module TamB</fullName>
    </submittedName>
</protein>
<name>A0AAW8GDQ6_9GAMM</name>
<dbReference type="GO" id="GO:0097347">
    <property type="term" value="C:TAM protein secretion complex"/>
    <property type="evidence" value="ECO:0007669"/>
    <property type="project" value="TreeGrafter"/>
</dbReference>
<dbReference type="PANTHER" id="PTHR36985">
    <property type="entry name" value="TRANSLOCATION AND ASSEMBLY MODULE SUBUNIT TAMB"/>
    <property type="match status" value="1"/>
</dbReference>
<feature type="transmembrane region" description="Helical" evidence="5">
    <location>
        <begin position="31"/>
        <end position="54"/>
    </location>
</feature>
<evidence type="ECO:0000256" key="4">
    <source>
        <dbReference type="ARBA" id="ARBA00023136"/>
    </source>
</evidence>
<dbReference type="PANTHER" id="PTHR36985:SF1">
    <property type="entry name" value="TRANSLOCATION AND ASSEMBLY MODULE SUBUNIT TAMB"/>
    <property type="match status" value="1"/>
</dbReference>
<dbReference type="EMBL" id="JAUTBB010000001">
    <property type="protein sequence ID" value="MDQ1120569.1"/>
    <property type="molecule type" value="Genomic_DNA"/>
</dbReference>